<evidence type="ECO:0000256" key="5">
    <source>
        <dbReference type="ARBA" id="ARBA00023242"/>
    </source>
</evidence>
<evidence type="ECO:0000256" key="6">
    <source>
        <dbReference type="PROSITE-ProRule" id="PRU00042"/>
    </source>
</evidence>
<proteinExistence type="predicted"/>
<dbReference type="Pfam" id="PF00096">
    <property type="entry name" value="zf-C2H2"/>
    <property type="match status" value="1"/>
</dbReference>
<dbReference type="Gene3D" id="3.30.160.60">
    <property type="entry name" value="Classic Zinc Finger"/>
    <property type="match status" value="1"/>
</dbReference>
<dbReference type="SUPFAM" id="SSF57667">
    <property type="entry name" value="beta-beta-alpha zinc fingers"/>
    <property type="match status" value="1"/>
</dbReference>
<evidence type="ECO:0000313" key="9">
    <source>
        <dbReference type="EMBL" id="CAI9603705.1"/>
    </source>
</evidence>
<organism evidence="9 10">
    <name type="scientific">Staurois parvus</name>
    <dbReference type="NCBI Taxonomy" id="386267"/>
    <lineage>
        <taxon>Eukaryota</taxon>
        <taxon>Metazoa</taxon>
        <taxon>Chordata</taxon>
        <taxon>Craniata</taxon>
        <taxon>Vertebrata</taxon>
        <taxon>Euteleostomi</taxon>
        <taxon>Amphibia</taxon>
        <taxon>Batrachia</taxon>
        <taxon>Anura</taxon>
        <taxon>Neobatrachia</taxon>
        <taxon>Ranoidea</taxon>
        <taxon>Ranidae</taxon>
        <taxon>Staurois</taxon>
    </lineage>
</organism>
<keyword evidence="3 6" id="KW-0863">Zinc-finger</keyword>
<dbReference type="InterPro" id="IPR036236">
    <property type="entry name" value="Znf_C2H2_sf"/>
</dbReference>
<comment type="caution">
    <text evidence="9">The sequence shown here is derived from an EMBL/GenBank/DDBJ whole genome shotgun (WGS) entry which is preliminary data.</text>
</comment>
<gene>
    <name evidence="9" type="ORF">SPARVUS_LOCUS13343452</name>
</gene>
<dbReference type="EMBL" id="CATNWA010017870">
    <property type="protein sequence ID" value="CAI9603705.1"/>
    <property type="molecule type" value="Genomic_DNA"/>
</dbReference>
<feature type="compositionally biased region" description="Basic and acidic residues" evidence="7">
    <location>
        <begin position="44"/>
        <end position="54"/>
    </location>
</feature>
<keyword evidence="4" id="KW-0862">Zinc</keyword>
<accession>A0ABN9G6A3</accession>
<dbReference type="PANTHER" id="PTHR23235">
    <property type="entry name" value="KRUEPPEL-LIKE TRANSCRIPTION FACTOR"/>
    <property type="match status" value="1"/>
</dbReference>
<evidence type="ECO:0000256" key="7">
    <source>
        <dbReference type="SAM" id="MobiDB-lite"/>
    </source>
</evidence>
<evidence type="ECO:0000256" key="1">
    <source>
        <dbReference type="ARBA" id="ARBA00022723"/>
    </source>
</evidence>
<keyword evidence="2" id="KW-0677">Repeat</keyword>
<dbReference type="PROSITE" id="PS00028">
    <property type="entry name" value="ZINC_FINGER_C2H2_1"/>
    <property type="match status" value="1"/>
</dbReference>
<keyword evidence="10" id="KW-1185">Reference proteome</keyword>
<feature type="region of interest" description="Disordered" evidence="7">
    <location>
        <begin position="34"/>
        <end position="54"/>
    </location>
</feature>
<keyword evidence="5" id="KW-0539">Nucleus</keyword>
<reference evidence="9" key="1">
    <citation type="submission" date="2023-05" db="EMBL/GenBank/DDBJ databases">
        <authorList>
            <person name="Stuckert A."/>
        </authorList>
    </citation>
    <scope>NUCLEOTIDE SEQUENCE</scope>
</reference>
<dbReference type="PROSITE" id="PS50157">
    <property type="entry name" value="ZINC_FINGER_C2H2_2"/>
    <property type="match status" value="1"/>
</dbReference>
<evidence type="ECO:0000259" key="8">
    <source>
        <dbReference type="PROSITE" id="PS50157"/>
    </source>
</evidence>
<evidence type="ECO:0000256" key="4">
    <source>
        <dbReference type="ARBA" id="ARBA00022833"/>
    </source>
</evidence>
<dbReference type="InterPro" id="IPR013087">
    <property type="entry name" value="Znf_C2H2_type"/>
</dbReference>
<evidence type="ECO:0000256" key="3">
    <source>
        <dbReference type="ARBA" id="ARBA00022771"/>
    </source>
</evidence>
<keyword evidence="1" id="KW-0479">Metal-binding</keyword>
<name>A0ABN9G6A3_9NEOB</name>
<sequence length="54" mass="6290">MFCIQIRTCYTSEISHTGEKPYCCPECGKCFSQKSHLSRHQRSHTREKPLSCPE</sequence>
<dbReference type="Proteomes" id="UP001162483">
    <property type="component" value="Unassembled WGS sequence"/>
</dbReference>
<evidence type="ECO:0000256" key="2">
    <source>
        <dbReference type="ARBA" id="ARBA00022737"/>
    </source>
</evidence>
<evidence type="ECO:0000313" key="10">
    <source>
        <dbReference type="Proteomes" id="UP001162483"/>
    </source>
</evidence>
<protein>
    <recommendedName>
        <fullName evidence="8">C2H2-type domain-containing protein</fullName>
    </recommendedName>
</protein>
<feature type="domain" description="C2H2-type" evidence="8">
    <location>
        <begin position="22"/>
        <end position="49"/>
    </location>
</feature>
<dbReference type="SMART" id="SM00355">
    <property type="entry name" value="ZnF_C2H2"/>
    <property type="match status" value="1"/>
</dbReference>
<dbReference type="PANTHER" id="PTHR23235:SF142">
    <property type="entry name" value="ZINC FINGER PROTEIN 384"/>
    <property type="match status" value="1"/>
</dbReference>